<dbReference type="EMBL" id="FMYM01000004">
    <property type="protein sequence ID" value="SDB97048.1"/>
    <property type="molecule type" value="Genomic_DNA"/>
</dbReference>
<evidence type="ECO:0000313" key="3">
    <source>
        <dbReference type="Proteomes" id="UP000242662"/>
    </source>
</evidence>
<dbReference type="Gene3D" id="1.10.10.2910">
    <property type="match status" value="1"/>
</dbReference>
<dbReference type="PANTHER" id="PTHR43236">
    <property type="entry name" value="ANTITOXIN HIGA1"/>
    <property type="match status" value="1"/>
</dbReference>
<name>A0A1G6HSC4_9BACI</name>
<feature type="domain" description="IrrE N-terminal-like" evidence="1">
    <location>
        <begin position="25"/>
        <end position="107"/>
    </location>
</feature>
<dbReference type="STRING" id="1464122.SAMN05421737_104152"/>
<organism evidence="2 3">
    <name type="scientific">Shouchella lonarensis</name>
    <dbReference type="NCBI Taxonomy" id="1464122"/>
    <lineage>
        <taxon>Bacteria</taxon>
        <taxon>Bacillati</taxon>
        <taxon>Bacillota</taxon>
        <taxon>Bacilli</taxon>
        <taxon>Bacillales</taxon>
        <taxon>Bacillaceae</taxon>
        <taxon>Shouchella</taxon>
    </lineage>
</organism>
<accession>A0A1G6HSC4</accession>
<evidence type="ECO:0000259" key="1">
    <source>
        <dbReference type="Pfam" id="PF06114"/>
    </source>
</evidence>
<dbReference type="RefSeq" id="WP_090775272.1">
    <property type="nucleotide sequence ID" value="NZ_FMYM01000004.1"/>
</dbReference>
<dbReference type="AlphaFoldDB" id="A0A1G6HSC4"/>
<dbReference type="InterPro" id="IPR010359">
    <property type="entry name" value="IrrE_HExxH"/>
</dbReference>
<dbReference type="Proteomes" id="UP000242662">
    <property type="component" value="Unassembled WGS sequence"/>
</dbReference>
<dbReference type="OrthoDB" id="9816277at2"/>
<sequence length="135" mass="15118">MKFPTTSVNTLTKKYGTSSPFKLARHLGIEVVFGKLGDKLGCYIHTPVPIILLNANVSDKQQVFACAHELGHVVLHQNINIKFLKQHTCVCIDKLEDEADYFALELLRASGKTMTLDEIVYEYGVPRRIALSKIS</sequence>
<dbReference type="PANTHER" id="PTHR43236:SF1">
    <property type="entry name" value="BLL7220 PROTEIN"/>
    <property type="match status" value="1"/>
</dbReference>
<proteinExistence type="predicted"/>
<dbReference type="InterPro" id="IPR052345">
    <property type="entry name" value="Rad_response_metalloprotease"/>
</dbReference>
<gene>
    <name evidence="2" type="ORF">SAMN05421737_104152</name>
</gene>
<reference evidence="3" key="1">
    <citation type="submission" date="2016-09" db="EMBL/GenBank/DDBJ databases">
        <authorList>
            <person name="Varghese N."/>
            <person name="Submissions S."/>
        </authorList>
    </citation>
    <scope>NUCLEOTIDE SEQUENCE [LARGE SCALE GENOMIC DNA]</scope>
    <source>
        <strain evidence="3">25nlg</strain>
    </source>
</reference>
<keyword evidence="3" id="KW-1185">Reference proteome</keyword>
<dbReference type="Pfam" id="PF06114">
    <property type="entry name" value="Peptidase_M78"/>
    <property type="match status" value="1"/>
</dbReference>
<evidence type="ECO:0000313" key="2">
    <source>
        <dbReference type="EMBL" id="SDB97048.1"/>
    </source>
</evidence>
<protein>
    <recommendedName>
        <fullName evidence="1">IrrE N-terminal-like domain-containing protein</fullName>
    </recommendedName>
</protein>